<evidence type="ECO:0000313" key="2">
    <source>
        <dbReference type="EMBL" id="KKN30926.1"/>
    </source>
</evidence>
<protein>
    <submittedName>
        <fullName evidence="2">Uncharacterized protein</fullName>
    </submittedName>
</protein>
<feature type="coiled-coil region" evidence="1">
    <location>
        <begin position="25"/>
        <end position="55"/>
    </location>
</feature>
<gene>
    <name evidence="2" type="ORF">LCGC14_0829170</name>
</gene>
<reference evidence="2" key="1">
    <citation type="journal article" date="2015" name="Nature">
        <title>Complex archaea that bridge the gap between prokaryotes and eukaryotes.</title>
        <authorList>
            <person name="Spang A."/>
            <person name="Saw J.H."/>
            <person name="Jorgensen S.L."/>
            <person name="Zaremba-Niedzwiedzka K."/>
            <person name="Martijn J."/>
            <person name="Lind A.E."/>
            <person name="van Eijk R."/>
            <person name="Schleper C."/>
            <person name="Guy L."/>
            <person name="Ettema T.J."/>
        </authorList>
    </citation>
    <scope>NUCLEOTIDE SEQUENCE</scope>
</reference>
<organism evidence="2">
    <name type="scientific">marine sediment metagenome</name>
    <dbReference type="NCBI Taxonomy" id="412755"/>
    <lineage>
        <taxon>unclassified sequences</taxon>
        <taxon>metagenomes</taxon>
        <taxon>ecological metagenomes</taxon>
    </lineage>
</organism>
<name>A0A0F9S1C0_9ZZZZ</name>
<evidence type="ECO:0000256" key="1">
    <source>
        <dbReference type="SAM" id="Coils"/>
    </source>
</evidence>
<keyword evidence="1" id="KW-0175">Coiled coil</keyword>
<dbReference type="AlphaFoldDB" id="A0A0F9S1C0"/>
<comment type="caution">
    <text evidence="2">The sequence shown here is derived from an EMBL/GenBank/DDBJ whole genome shotgun (WGS) entry which is preliminary data.</text>
</comment>
<sequence length="119" mass="13515">MGWLDDALGYESPAKKLREVQDKAYYAEQARIKKLEEKRAKLQAVALEVAEKEETVLQSWAWTNKYLQTQRQVAEAKATEAEKMKMLPKPAEPASEVVEKIKELAVPAAGVGLIFWLLR</sequence>
<proteinExistence type="predicted"/>
<dbReference type="EMBL" id="LAZR01002370">
    <property type="protein sequence ID" value="KKN30926.1"/>
    <property type="molecule type" value="Genomic_DNA"/>
</dbReference>
<accession>A0A0F9S1C0</accession>